<evidence type="ECO:0000313" key="6">
    <source>
        <dbReference type="Proteomes" id="UP000544134"/>
    </source>
</evidence>
<dbReference type="GO" id="GO:0005975">
    <property type="term" value="P:carbohydrate metabolic process"/>
    <property type="evidence" value="ECO:0007669"/>
    <property type="project" value="InterPro"/>
</dbReference>
<dbReference type="Gene3D" id="2.60.40.1180">
    <property type="entry name" value="Golgi alpha-mannosidase II"/>
    <property type="match status" value="1"/>
</dbReference>
<evidence type="ECO:0000259" key="2">
    <source>
        <dbReference type="Pfam" id="PF14498"/>
    </source>
</evidence>
<dbReference type="Proteomes" id="UP000544134">
    <property type="component" value="Unassembled WGS sequence"/>
</dbReference>
<dbReference type="Pfam" id="PF14498">
    <property type="entry name" value="Glyco_hyd_65N_2"/>
    <property type="match status" value="2"/>
</dbReference>
<dbReference type="InterPro" id="IPR013780">
    <property type="entry name" value="Glyco_hydro_b"/>
</dbReference>
<feature type="domain" description="Alpha fucosidase A-like C-terminal" evidence="3">
    <location>
        <begin position="756"/>
        <end position="814"/>
    </location>
</feature>
<evidence type="ECO:0000256" key="1">
    <source>
        <dbReference type="SAM" id="MobiDB-lite"/>
    </source>
</evidence>
<dbReference type="AlphaFoldDB" id="A0A848IPK6"/>
<gene>
    <name evidence="5" type="ORF">HHL24_40900</name>
</gene>
<feature type="compositionally biased region" description="Low complexity" evidence="1">
    <location>
        <begin position="35"/>
        <end position="63"/>
    </location>
</feature>
<sequence>MENKPSAKRRSLIKLGGLSPILPYLYACGGNNDSSNAGNPASATAGPNPATGAASAPTAGSSPVSSQEPTTASLIPDADALQMKYAYGAGQSPDAIGATTSASTYMLYEGLPIGNGRLGALVGGAPTQEILYLNDITLWSGQSGIMDYAYTSSGMGSYQTLGTLTISLPAHANSTQYERLLDISNGLVRTTYNVSQVSYQRTIFGSFPNDVIVIRLTSSSPNSYTGSIALADGGRGAATFKDGNAQMLSFSGSLPNGELYSACAKILPDDGELVANGNQIVFLNCSGLTILIAASTNYDGNSANHYLGGGAPLDTAHGQIVAAEGSSFATLLANHLADYQPLFGRFSVDFGASTTAQNAMTIPDRLLARAAPYSPPDPWLESLYVQFGRYLSIASSRTSLPMNLQGLWNTTNDPVWFSDYHSDINVQMAYWLADRGGLPECFEPFLNFILSQYKDWETLTQSSFNSSSNPFANSSKKIAGWTVGISSNVYGSQAWQWHPPGNAWLCRNLWEHYEYTVDNNYLSTIYPILKSACQFWEARLVSVQTGTNPDGSALMQLVDDVDWSPEHGNYLQGITYSQELVWDLFTNYIKAASILGVDSSYVGTITSSLSNLYLPRLNPQNGNMLEEWMQASYDAQMEQSDPTHRHLSPLIGLFPGERLSINSDPTFMNGVKALLAARGTASFGWGMAWRVACWAQLQQPSIAYSMIPMLLNPVTFSNPGNGSFANMLDAYDDGPEVFQIDANMGGPAAVCEMLVQSRLSSITLLPALPWQWGNGKVSGLRAKGGFSVDLAWTSSALTSVTLTSMGGTSTTLFYMGRSKPVHLPLNGSITLTAGELP</sequence>
<dbReference type="PIRSF" id="PIRSF007663">
    <property type="entry name" value="UCP007663"/>
    <property type="match status" value="1"/>
</dbReference>
<feature type="region of interest" description="Disordered" evidence="1">
    <location>
        <begin position="35"/>
        <end position="71"/>
    </location>
</feature>
<organism evidence="5 6">
    <name type="scientific">Paraburkholderia polaris</name>
    <dbReference type="NCBI Taxonomy" id="2728848"/>
    <lineage>
        <taxon>Bacteria</taxon>
        <taxon>Pseudomonadati</taxon>
        <taxon>Pseudomonadota</taxon>
        <taxon>Betaproteobacteria</taxon>
        <taxon>Burkholderiales</taxon>
        <taxon>Burkholderiaceae</taxon>
        <taxon>Paraburkholderia</taxon>
    </lineage>
</organism>
<dbReference type="SUPFAM" id="SSF48208">
    <property type="entry name" value="Six-hairpin glycosidases"/>
    <property type="match status" value="1"/>
</dbReference>
<protein>
    <submittedName>
        <fullName evidence="5">Glycoside hydrolase family 95 protein</fullName>
    </submittedName>
</protein>
<feature type="domain" description="Glycosyl hydrolase family 95 N-terminal" evidence="2">
    <location>
        <begin position="101"/>
        <end position="143"/>
    </location>
</feature>
<feature type="domain" description="Glycosyl hydrolase family 95 N-terminal" evidence="2">
    <location>
        <begin position="154"/>
        <end position="300"/>
    </location>
</feature>
<dbReference type="InterPro" id="IPR012341">
    <property type="entry name" value="6hp_glycosidase-like_sf"/>
</dbReference>
<dbReference type="InterPro" id="IPR027414">
    <property type="entry name" value="GH95_N_dom"/>
</dbReference>
<name>A0A848IPK6_9BURK</name>
<dbReference type="InterPro" id="IPR054363">
    <property type="entry name" value="GH95_cat"/>
</dbReference>
<dbReference type="Pfam" id="PF21307">
    <property type="entry name" value="Glyco_hydro_95_C"/>
    <property type="match status" value="1"/>
</dbReference>
<dbReference type="PANTHER" id="PTHR31084:SF3">
    <property type="entry name" value="ALPHA-FUCOSIDASE A"/>
    <property type="match status" value="1"/>
</dbReference>
<dbReference type="GO" id="GO:0004560">
    <property type="term" value="F:alpha-L-fucosidase activity"/>
    <property type="evidence" value="ECO:0007669"/>
    <property type="project" value="InterPro"/>
</dbReference>
<feature type="domain" description="Glycosyl hydrolase family 95 catalytic" evidence="4">
    <location>
        <begin position="328"/>
        <end position="754"/>
    </location>
</feature>
<accession>A0A848IPK6</accession>
<dbReference type="PANTHER" id="PTHR31084">
    <property type="entry name" value="ALPHA-L-FUCOSIDASE 2"/>
    <property type="match status" value="1"/>
</dbReference>
<evidence type="ECO:0000313" key="5">
    <source>
        <dbReference type="EMBL" id="NMM04202.1"/>
    </source>
</evidence>
<dbReference type="Gene3D" id="1.50.10.10">
    <property type="match status" value="1"/>
</dbReference>
<comment type="caution">
    <text evidence="5">The sequence shown here is derived from an EMBL/GenBank/DDBJ whole genome shotgun (WGS) entry which is preliminary data.</text>
</comment>
<dbReference type="RefSeq" id="WP_169490966.1">
    <property type="nucleotide sequence ID" value="NZ_JABBGJ010000075.1"/>
</dbReference>
<keyword evidence="6" id="KW-1185">Reference proteome</keyword>
<dbReference type="InterPro" id="IPR049053">
    <property type="entry name" value="AFCA-like_C"/>
</dbReference>
<evidence type="ECO:0000259" key="4">
    <source>
        <dbReference type="Pfam" id="PF22124"/>
    </source>
</evidence>
<dbReference type="EMBL" id="JABBGJ010000075">
    <property type="protein sequence ID" value="NMM04202.1"/>
    <property type="molecule type" value="Genomic_DNA"/>
</dbReference>
<keyword evidence="5" id="KW-0378">Hydrolase</keyword>
<dbReference type="InterPro" id="IPR008928">
    <property type="entry name" value="6-hairpin_glycosidase_sf"/>
</dbReference>
<dbReference type="Pfam" id="PF22124">
    <property type="entry name" value="Glyco_hydro_95_cat"/>
    <property type="match status" value="1"/>
</dbReference>
<reference evidence="5 6" key="1">
    <citation type="submission" date="2020-04" db="EMBL/GenBank/DDBJ databases">
        <title>Paraburkholderia sp. RP-4-7 isolated from soil.</title>
        <authorList>
            <person name="Dahal R.H."/>
        </authorList>
    </citation>
    <scope>NUCLEOTIDE SEQUENCE [LARGE SCALE GENOMIC DNA]</scope>
    <source>
        <strain evidence="5 6">RP-4-7</strain>
    </source>
</reference>
<evidence type="ECO:0000259" key="3">
    <source>
        <dbReference type="Pfam" id="PF21307"/>
    </source>
</evidence>
<proteinExistence type="predicted"/>
<dbReference type="InterPro" id="IPR016518">
    <property type="entry name" value="Alpha-L-fucosidase"/>
</dbReference>
<dbReference type="Gene3D" id="2.70.98.50">
    <property type="entry name" value="putative glycoside hydrolase family protein from bacillus halodurans"/>
    <property type="match status" value="1"/>
</dbReference>